<dbReference type="GO" id="GO:0016758">
    <property type="term" value="F:hexosyltransferase activity"/>
    <property type="evidence" value="ECO:0007669"/>
    <property type="project" value="UniProtKB-ARBA"/>
</dbReference>
<evidence type="ECO:0000313" key="3">
    <source>
        <dbReference type="Proteomes" id="UP000032452"/>
    </source>
</evidence>
<dbReference type="PANTHER" id="PTHR22916:SF3">
    <property type="entry name" value="UDP-GLCNAC:BETAGAL BETA-1,3-N-ACETYLGLUCOSAMINYLTRANSFERASE-LIKE PROTEIN 1"/>
    <property type="match status" value="1"/>
</dbReference>
<accession>A0A0D8ZNH8</accession>
<dbReference type="Gene3D" id="3.90.550.10">
    <property type="entry name" value="Spore Coat Polysaccharide Biosynthesis Protein SpsA, Chain A"/>
    <property type="match status" value="1"/>
</dbReference>
<keyword evidence="2" id="KW-0808">Transferase</keyword>
<name>A0A0D8ZNH8_9CYAN</name>
<dbReference type="SUPFAM" id="SSF53448">
    <property type="entry name" value="Nucleotide-diphospho-sugar transferases"/>
    <property type="match status" value="1"/>
</dbReference>
<organism evidence="2 3">
    <name type="scientific">Aliterella atlantica CENA595</name>
    <dbReference type="NCBI Taxonomy" id="1618023"/>
    <lineage>
        <taxon>Bacteria</taxon>
        <taxon>Bacillati</taxon>
        <taxon>Cyanobacteriota</taxon>
        <taxon>Cyanophyceae</taxon>
        <taxon>Chroococcidiopsidales</taxon>
        <taxon>Aliterellaceae</taxon>
        <taxon>Aliterella</taxon>
    </lineage>
</organism>
<evidence type="ECO:0000313" key="2">
    <source>
        <dbReference type="EMBL" id="KJH70368.1"/>
    </source>
</evidence>
<dbReference type="AlphaFoldDB" id="A0A0D8ZNH8"/>
<feature type="domain" description="Glycosyltransferase 2-like" evidence="1">
    <location>
        <begin position="2"/>
        <end position="157"/>
    </location>
</feature>
<dbReference type="InterPro" id="IPR029044">
    <property type="entry name" value="Nucleotide-diphossugar_trans"/>
</dbReference>
<dbReference type="STRING" id="1618023.UH38_18790"/>
<dbReference type="Proteomes" id="UP000032452">
    <property type="component" value="Unassembled WGS sequence"/>
</dbReference>
<keyword evidence="3" id="KW-1185">Reference proteome</keyword>
<gene>
    <name evidence="2" type="ORF">UH38_18790</name>
</gene>
<dbReference type="PANTHER" id="PTHR22916">
    <property type="entry name" value="GLYCOSYLTRANSFERASE"/>
    <property type="match status" value="1"/>
</dbReference>
<dbReference type="PATRIC" id="fig|1618023.3.peg.1206"/>
<evidence type="ECO:0000259" key="1">
    <source>
        <dbReference type="Pfam" id="PF00535"/>
    </source>
</evidence>
<comment type="caution">
    <text evidence="2">The sequence shown here is derived from an EMBL/GenBank/DDBJ whole genome shotgun (WGS) entry which is preliminary data.</text>
</comment>
<dbReference type="EMBL" id="JYON01000024">
    <property type="protein sequence ID" value="KJH70368.1"/>
    <property type="molecule type" value="Genomic_DNA"/>
</dbReference>
<sequence>MISNYNYGCYLAQAIESVLAQSYQNLELIVVDDGSKDTSSEVIDFYQGCLAAIFQNNGGQGAALNAGIARSQGEIICFLDADDYFHPDKLAKIVAAFAAHPQWVQIAHCWLSVNRDSVVTNATLKSLSQGNVRELLLQRGKYAWAPTSGLAYRREALLQVLPIPPRPRAADTYLTATVPFYGEVGSIHEALMYYRLHGDNRRAHSDNIAYLIEQREDTAYCINQAAAKVGFSDRFDIQQDVDYRSLKALQQGGGNWLEALKILWLSLQESLVIRRSLSDTINRLLQRGICALYPDEGKAILRLGLRGYLRLKLSRQAPKNLTTS</sequence>
<dbReference type="Pfam" id="PF00535">
    <property type="entry name" value="Glycos_transf_2"/>
    <property type="match status" value="1"/>
</dbReference>
<protein>
    <submittedName>
        <fullName evidence="2">Glucosyl transferase</fullName>
    </submittedName>
</protein>
<dbReference type="CDD" id="cd00761">
    <property type="entry name" value="Glyco_tranf_GTA_type"/>
    <property type="match status" value="1"/>
</dbReference>
<proteinExistence type="predicted"/>
<reference evidence="2 3" key="1">
    <citation type="submission" date="2015-02" db="EMBL/GenBank/DDBJ databases">
        <title>Draft genome of a novel marine cyanobacterium (Chroococcales) isolated from South Atlantic Ocean.</title>
        <authorList>
            <person name="Rigonato J."/>
            <person name="Alvarenga D.O."/>
            <person name="Branco L.H."/>
            <person name="Varani A.M."/>
            <person name="Brandini F.P."/>
            <person name="Fiore M.F."/>
        </authorList>
    </citation>
    <scope>NUCLEOTIDE SEQUENCE [LARGE SCALE GENOMIC DNA]</scope>
    <source>
        <strain evidence="2 3">CENA595</strain>
    </source>
</reference>
<dbReference type="InterPro" id="IPR001173">
    <property type="entry name" value="Glyco_trans_2-like"/>
</dbReference>